<keyword evidence="1" id="KW-0067">ATP-binding</keyword>
<keyword evidence="2" id="KW-1185">Reference proteome</keyword>
<comment type="caution">
    <text evidence="1">The sequence shown here is derived from an EMBL/GenBank/DDBJ whole genome shotgun (WGS) entry which is preliminary data.</text>
</comment>
<dbReference type="Gene3D" id="2.60.260.20">
    <property type="entry name" value="Urease metallochaperone UreE, N-terminal domain"/>
    <property type="match status" value="1"/>
</dbReference>
<dbReference type="AlphaFoldDB" id="A0A2U1KEE1"/>
<name>A0A2U1KEE1_ARTAN</name>
<dbReference type="GO" id="GO:0006457">
    <property type="term" value="P:protein folding"/>
    <property type="evidence" value="ECO:0007669"/>
    <property type="project" value="InterPro"/>
</dbReference>
<dbReference type="EMBL" id="PKPP01020728">
    <property type="protein sequence ID" value="PWA35081.1"/>
    <property type="molecule type" value="Genomic_DNA"/>
</dbReference>
<proteinExistence type="predicted"/>
<keyword evidence="1" id="KW-0378">Hydrolase</keyword>
<dbReference type="GO" id="GO:0051082">
    <property type="term" value="F:unfolded protein binding"/>
    <property type="evidence" value="ECO:0007669"/>
    <property type="project" value="InterPro"/>
</dbReference>
<evidence type="ECO:0000313" key="1">
    <source>
        <dbReference type="EMBL" id="PWA35081.1"/>
    </source>
</evidence>
<keyword evidence="1" id="KW-0547">Nucleotide-binding</keyword>
<reference evidence="1 2" key="1">
    <citation type="journal article" date="2018" name="Mol. Plant">
        <title>The genome of Artemisia annua provides insight into the evolution of Asteraceae family and artemisinin biosynthesis.</title>
        <authorList>
            <person name="Shen Q."/>
            <person name="Zhang L."/>
            <person name="Liao Z."/>
            <person name="Wang S."/>
            <person name="Yan T."/>
            <person name="Shi P."/>
            <person name="Liu M."/>
            <person name="Fu X."/>
            <person name="Pan Q."/>
            <person name="Wang Y."/>
            <person name="Lv Z."/>
            <person name="Lu X."/>
            <person name="Zhang F."/>
            <person name="Jiang W."/>
            <person name="Ma Y."/>
            <person name="Chen M."/>
            <person name="Hao X."/>
            <person name="Li L."/>
            <person name="Tang Y."/>
            <person name="Lv G."/>
            <person name="Zhou Y."/>
            <person name="Sun X."/>
            <person name="Brodelius P.E."/>
            <person name="Rose J.K.C."/>
            <person name="Tang K."/>
        </authorList>
    </citation>
    <scope>NUCLEOTIDE SEQUENCE [LARGE SCALE GENOMIC DNA]</scope>
    <source>
        <strain evidence="2">cv. Huhao1</strain>
        <tissue evidence="1">Leaf</tissue>
    </source>
</reference>
<sequence>MVSPKLYQLQCNGQSCDLLNVYKGLLLSNRSSKWCHQNSINYNAMKKVIEVRQQLRRVAQRLGLALKSCENDMQLFVKSYSHNGTYKTLRGSQEVYIHPSFVLFRCVYVRKYIKVKIPPGVTKGSILRVAGEGDIGLKGYIFYELC</sequence>
<organism evidence="1 2">
    <name type="scientific">Artemisia annua</name>
    <name type="common">Sweet wormwood</name>
    <dbReference type="NCBI Taxonomy" id="35608"/>
    <lineage>
        <taxon>Eukaryota</taxon>
        <taxon>Viridiplantae</taxon>
        <taxon>Streptophyta</taxon>
        <taxon>Embryophyta</taxon>
        <taxon>Tracheophyta</taxon>
        <taxon>Spermatophyta</taxon>
        <taxon>Magnoliopsida</taxon>
        <taxon>eudicotyledons</taxon>
        <taxon>Gunneridae</taxon>
        <taxon>Pentapetalae</taxon>
        <taxon>asterids</taxon>
        <taxon>campanulids</taxon>
        <taxon>Asterales</taxon>
        <taxon>Asteraceae</taxon>
        <taxon>Asteroideae</taxon>
        <taxon>Anthemideae</taxon>
        <taxon>Artemisiinae</taxon>
        <taxon>Artemisia</taxon>
    </lineage>
</organism>
<dbReference type="STRING" id="35608.A0A2U1KEE1"/>
<protein>
    <submittedName>
        <fullName evidence="1">RNA helicase family protein</fullName>
    </submittedName>
</protein>
<gene>
    <name evidence="1" type="ORF">CTI12_AA612810</name>
</gene>
<dbReference type="SUPFAM" id="SSF49493">
    <property type="entry name" value="HSP40/DnaJ peptide-binding domain"/>
    <property type="match status" value="1"/>
</dbReference>
<dbReference type="GO" id="GO:0004386">
    <property type="term" value="F:helicase activity"/>
    <property type="evidence" value="ECO:0007669"/>
    <property type="project" value="UniProtKB-KW"/>
</dbReference>
<dbReference type="Proteomes" id="UP000245207">
    <property type="component" value="Unassembled WGS sequence"/>
</dbReference>
<keyword evidence="1" id="KW-0347">Helicase</keyword>
<accession>A0A2U1KEE1</accession>
<dbReference type="OrthoDB" id="10253254at2759"/>
<dbReference type="InterPro" id="IPR008971">
    <property type="entry name" value="HSP40/DnaJ_pept-bd"/>
</dbReference>
<evidence type="ECO:0000313" key="2">
    <source>
        <dbReference type="Proteomes" id="UP000245207"/>
    </source>
</evidence>